<feature type="transmembrane region" description="Helical" evidence="8">
    <location>
        <begin position="787"/>
        <end position="810"/>
    </location>
</feature>
<feature type="transmembrane region" description="Helical" evidence="8">
    <location>
        <begin position="133"/>
        <end position="152"/>
    </location>
</feature>
<feature type="compositionally biased region" description="Polar residues" evidence="7">
    <location>
        <begin position="463"/>
        <end position="478"/>
    </location>
</feature>
<dbReference type="GO" id="GO:0006874">
    <property type="term" value="P:intracellular calcium ion homeostasis"/>
    <property type="evidence" value="ECO:0007669"/>
    <property type="project" value="TreeGrafter"/>
</dbReference>
<evidence type="ECO:0000256" key="2">
    <source>
        <dbReference type="ARBA" id="ARBA00008170"/>
    </source>
</evidence>
<dbReference type="AlphaFoldDB" id="A0AAJ0M8B4"/>
<keyword evidence="6 8" id="KW-0472">Membrane</keyword>
<name>A0AAJ0M8B4_9PEZI</name>
<dbReference type="Gene3D" id="1.20.1420.30">
    <property type="entry name" value="NCX, central ion-binding region"/>
    <property type="match status" value="2"/>
</dbReference>
<feature type="transmembrane region" description="Helical" evidence="8">
    <location>
        <begin position="816"/>
        <end position="835"/>
    </location>
</feature>
<feature type="region of interest" description="Disordered" evidence="7">
    <location>
        <begin position="420"/>
        <end position="439"/>
    </location>
</feature>
<comment type="subcellular location">
    <subcellularLocation>
        <location evidence="1">Membrane</location>
        <topology evidence="1">Multi-pass membrane protein</topology>
    </subcellularLocation>
</comment>
<dbReference type="Proteomes" id="UP001275084">
    <property type="component" value="Unassembled WGS sequence"/>
</dbReference>
<feature type="domain" description="Sodium/calcium exchanger membrane region" evidence="9">
    <location>
        <begin position="824"/>
        <end position="985"/>
    </location>
</feature>
<feature type="transmembrane region" description="Helical" evidence="8">
    <location>
        <begin position="847"/>
        <end position="866"/>
    </location>
</feature>
<feature type="region of interest" description="Disordered" evidence="7">
    <location>
        <begin position="444"/>
        <end position="566"/>
    </location>
</feature>
<keyword evidence="4 8" id="KW-0812">Transmembrane</keyword>
<dbReference type="EMBL" id="JAUIQD010000008">
    <property type="protein sequence ID" value="KAK3341648.1"/>
    <property type="molecule type" value="Genomic_DNA"/>
</dbReference>
<comment type="caution">
    <text evidence="10">The sequence shown here is derived from an EMBL/GenBank/DDBJ whole genome shotgun (WGS) entry which is preliminary data.</text>
</comment>
<organism evidence="10 11">
    <name type="scientific">Lasiosphaeria hispida</name>
    <dbReference type="NCBI Taxonomy" id="260671"/>
    <lineage>
        <taxon>Eukaryota</taxon>
        <taxon>Fungi</taxon>
        <taxon>Dikarya</taxon>
        <taxon>Ascomycota</taxon>
        <taxon>Pezizomycotina</taxon>
        <taxon>Sordariomycetes</taxon>
        <taxon>Sordariomycetidae</taxon>
        <taxon>Sordariales</taxon>
        <taxon>Lasiosphaeriaceae</taxon>
        <taxon>Lasiosphaeria</taxon>
    </lineage>
</organism>
<feature type="domain" description="Sodium/calcium exchanger membrane region" evidence="9">
    <location>
        <begin position="108"/>
        <end position="248"/>
    </location>
</feature>
<feature type="compositionally biased region" description="Low complexity" evidence="7">
    <location>
        <begin position="499"/>
        <end position="512"/>
    </location>
</feature>
<dbReference type="PANTHER" id="PTHR12266">
    <property type="entry name" value="NA+/CA2+ K+ INDEPENDENT EXCHANGER"/>
    <property type="match status" value="1"/>
</dbReference>
<reference evidence="10" key="1">
    <citation type="journal article" date="2023" name="Mol. Phylogenet. Evol.">
        <title>Genome-scale phylogeny and comparative genomics of the fungal order Sordariales.</title>
        <authorList>
            <person name="Hensen N."/>
            <person name="Bonometti L."/>
            <person name="Westerberg I."/>
            <person name="Brannstrom I.O."/>
            <person name="Guillou S."/>
            <person name="Cros-Aarteil S."/>
            <person name="Calhoun S."/>
            <person name="Haridas S."/>
            <person name="Kuo A."/>
            <person name="Mondo S."/>
            <person name="Pangilinan J."/>
            <person name="Riley R."/>
            <person name="LaButti K."/>
            <person name="Andreopoulos B."/>
            <person name="Lipzen A."/>
            <person name="Chen C."/>
            <person name="Yan M."/>
            <person name="Daum C."/>
            <person name="Ng V."/>
            <person name="Clum A."/>
            <person name="Steindorff A."/>
            <person name="Ohm R.A."/>
            <person name="Martin F."/>
            <person name="Silar P."/>
            <person name="Natvig D.O."/>
            <person name="Lalanne C."/>
            <person name="Gautier V."/>
            <person name="Ament-Velasquez S.L."/>
            <person name="Kruys A."/>
            <person name="Hutchinson M.I."/>
            <person name="Powell A.J."/>
            <person name="Barry K."/>
            <person name="Miller A.N."/>
            <person name="Grigoriev I.V."/>
            <person name="Debuchy R."/>
            <person name="Gladieux P."/>
            <person name="Hiltunen Thoren M."/>
            <person name="Johannesson H."/>
        </authorList>
    </citation>
    <scope>NUCLEOTIDE SEQUENCE</scope>
    <source>
        <strain evidence="10">CBS 955.72</strain>
    </source>
</reference>
<gene>
    <name evidence="10" type="ORF">B0T25DRAFT_348470</name>
</gene>
<feature type="compositionally biased region" description="Low complexity" evidence="7">
    <location>
        <begin position="527"/>
        <end position="538"/>
    </location>
</feature>
<evidence type="ECO:0000256" key="3">
    <source>
        <dbReference type="ARBA" id="ARBA00022448"/>
    </source>
</evidence>
<evidence type="ECO:0000256" key="1">
    <source>
        <dbReference type="ARBA" id="ARBA00004141"/>
    </source>
</evidence>
<evidence type="ECO:0000313" key="11">
    <source>
        <dbReference type="Proteomes" id="UP001275084"/>
    </source>
</evidence>
<dbReference type="InterPro" id="IPR051359">
    <property type="entry name" value="CaCA_antiporter"/>
</dbReference>
<evidence type="ECO:0000256" key="6">
    <source>
        <dbReference type="ARBA" id="ARBA00023136"/>
    </source>
</evidence>
<evidence type="ECO:0000256" key="5">
    <source>
        <dbReference type="ARBA" id="ARBA00022989"/>
    </source>
</evidence>
<dbReference type="InterPro" id="IPR044880">
    <property type="entry name" value="NCX_ion-bd_dom_sf"/>
</dbReference>
<dbReference type="PANTHER" id="PTHR12266:SF0">
    <property type="entry name" value="MITOCHONDRIAL SODIUM_CALCIUM EXCHANGER PROTEIN"/>
    <property type="match status" value="1"/>
</dbReference>
<dbReference type="Pfam" id="PF01699">
    <property type="entry name" value="Na_Ca_ex"/>
    <property type="match status" value="2"/>
</dbReference>
<sequence length="998" mass="108379">MPVSRSKRSQYSSRPFVVLILLLSILTTYAFFFQGLGTASRHNSHGTRLAPRGVHEEDVDCRAVHRAADQCAFILANCEDDEAGLVHYLSFYYCTLGNAKPLAFVLMAIWLGLLFTTIGIAASDFFSINLSTIAKILGLSESLAGVTFLAFGNGSPDVFSTFAAMGSNSGSMAVGELIGAAGFITAVVAGSMALVREFKVSKRTFVRDIVFFIAAISFTMVFLADGELHLWECFTMVGFYLFYVVVVVGWHWFTVRRRRMRLRDSASRTHFHGAAGPASDELEPYRDVPDEDDAAPVGGRSISAPEPADISALERAPRIEVDGRGVVSGSPDETDEERDNHIAAEVTSSMRVNRPRWGRSNTTITPIRPSLVGALEFRSVLSSLSKARNMHLGPLPERQYSDHASQLSGALAHTVSLYDARGRPRTSTSPAHIPTSARERALSYGNSPLNLDRNGFTRPELISESSPLGSETRTSSVARTVDGRLAPPSGSVSAVEHTSPQQQSSKQAHKSQGLQLQIPSPPGGSSGRSSPSLSPFPGFTESPSILTPIGNHPEPSPYGFPTPLERRMPTIHGLEDETGAPKPIKWWPYQLLPPPHILLSTIFPTLQGWKEKSWWDKAMSLISVPSIFVLVTTLPVVETEHEEDDSEIDLAGVLEASQSGNAGLPVSVQDSGTIRPETEWQEFRRRTRSISSKSPRPMSPPLLALDSAHVDGDGPSAEAGHRPSIDILPHLARANPPFEADRATASTEEVVGWNRWLVALQLFTGPFFVVLIGWANTYDDMENPRRMLLRLVLYSLVFSLCLLAALLLLTSPDQKPKYHFVLCFLGFVISVAWISTIAGEVVGVLKAFGVILGISEAILGLTIFAVGNSLGDLVADVTVARLGYPVMALAACFGGPMLNILLGVGIGGAWMGISSANKRHLKHPERPIYYKPYKIQVGGTLMISAISVLLTLIILLIAVPSNRWVMSRKIGWGLIGLWTVGTVVNLVIELAGYWSDVS</sequence>
<keyword evidence="5 8" id="KW-1133">Transmembrane helix</keyword>
<evidence type="ECO:0000259" key="9">
    <source>
        <dbReference type="Pfam" id="PF01699"/>
    </source>
</evidence>
<dbReference type="InterPro" id="IPR004837">
    <property type="entry name" value="NaCa_Exmemb"/>
</dbReference>
<comment type="similarity">
    <text evidence="2">Belongs to the Ca(2+):cation antiporter (CaCA) (TC 2.A.19) family.</text>
</comment>
<protein>
    <submittedName>
        <fullName evidence="10">Sodium/calcium exchanger protein-domain-containing protein</fullName>
    </submittedName>
</protein>
<keyword evidence="3" id="KW-0813">Transport</keyword>
<feature type="transmembrane region" description="Helical" evidence="8">
    <location>
        <begin position="886"/>
        <end position="913"/>
    </location>
</feature>
<evidence type="ECO:0000256" key="4">
    <source>
        <dbReference type="ARBA" id="ARBA00022692"/>
    </source>
</evidence>
<feature type="transmembrane region" description="Helical" evidence="8">
    <location>
        <begin position="205"/>
        <end position="223"/>
    </location>
</feature>
<evidence type="ECO:0000256" key="8">
    <source>
        <dbReference type="SAM" id="Phobius"/>
    </source>
</evidence>
<evidence type="ECO:0000313" key="10">
    <source>
        <dbReference type="EMBL" id="KAK3341648.1"/>
    </source>
</evidence>
<dbReference type="GO" id="GO:0016020">
    <property type="term" value="C:membrane"/>
    <property type="evidence" value="ECO:0007669"/>
    <property type="project" value="UniProtKB-SubCell"/>
</dbReference>
<feature type="transmembrane region" description="Helical" evidence="8">
    <location>
        <begin position="229"/>
        <end position="253"/>
    </location>
</feature>
<feature type="transmembrane region" description="Helical" evidence="8">
    <location>
        <begin position="102"/>
        <end position="121"/>
    </location>
</feature>
<feature type="region of interest" description="Disordered" evidence="7">
    <location>
        <begin position="270"/>
        <end position="301"/>
    </location>
</feature>
<dbReference type="GO" id="GO:0008324">
    <property type="term" value="F:monoatomic cation transmembrane transporter activity"/>
    <property type="evidence" value="ECO:0007669"/>
    <property type="project" value="TreeGrafter"/>
</dbReference>
<proteinExistence type="inferred from homology"/>
<feature type="transmembrane region" description="Helical" evidence="8">
    <location>
        <begin position="172"/>
        <end position="193"/>
    </location>
</feature>
<keyword evidence="11" id="KW-1185">Reference proteome</keyword>
<accession>A0AAJ0M8B4</accession>
<feature type="transmembrane region" description="Helical" evidence="8">
    <location>
        <begin position="933"/>
        <end position="958"/>
    </location>
</feature>
<reference evidence="10" key="2">
    <citation type="submission" date="2023-06" db="EMBL/GenBank/DDBJ databases">
        <authorList>
            <consortium name="Lawrence Berkeley National Laboratory"/>
            <person name="Haridas S."/>
            <person name="Hensen N."/>
            <person name="Bonometti L."/>
            <person name="Westerberg I."/>
            <person name="Brannstrom I.O."/>
            <person name="Guillou S."/>
            <person name="Cros-Aarteil S."/>
            <person name="Calhoun S."/>
            <person name="Kuo A."/>
            <person name="Mondo S."/>
            <person name="Pangilinan J."/>
            <person name="Riley R."/>
            <person name="Labutti K."/>
            <person name="Andreopoulos B."/>
            <person name="Lipzen A."/>
            <person name="Chen C."/>
            <person name="Yanf M."/>
            <person name="Daum C."/>
            <person name="Ng V."/>
            <person name="Clum A."/>
            <person name="Steindorff A."/>
            <person name="Ohm R."/>
            <person name="Martin F."/>
            <person name="Silar P."/>
            <person name="Natvig D."/>
            <person name="Lalanne C."/>
            <person name="Gautier V."/>
            <person name="Ament-Velasquez S.L."/>
            <person name="Kruys A."/>
            <person name="Hutchinson M.I."/>
            <person name="Powell A.J."/>
            <person name="Barry K."/>
            <person name="Miller A.N."/>
            <person name="Grigoriev I.V."/>
            <person name="Debuchy R."/>
            <person name="Gladieux P."/>
            <person name="Thoren M.H."/>
            <person name="Johannesson H."/>
        </authorList>
    </citation>
    <scope>NUCLEOTIDE SEQUENCE</scope>
    <source>
        <strain evidence="10">CBS 955.72</strain>
    </source>
</reference>
<feature type="transmembrane region" description="Helical" evidence="8">
    <location>
        <begin position="970"/>
        <end position="994"/>
    </location>
</feature>
<feature type="transmembrane region" description="Helical" evidence="8">
    <location>
        <begin position="756"/>
        <end position="775"/>
    </location>
</feature>
<evidence type="ECO:0000256" key="7">
    <source>
        <dbReference type="SAM" id="MobiDB-lite"/>
    </source>
</evidence>